<evidence type="ECO:0000313" key="3">
    <source>
        <dbReference type="Proteomes" id="UP000308230"/>
    </source>
</evidence>
<reference evidence="2 3" key="1">
    <citation type="submission" date="2019-04" db="EMBL/GenBank/DDBJ databases">
        <title>Bacillus caeni sp. nov., a bacterium isolated from mangrove sediment.</title>
        <authorList>
            <person name="Huang H."/>
            <person name="Mo K."/>
            <person name="Hu Y."/>
        </authorList>
    </citation>
    <scope>NUCLEOTIDE SEQUENCE [LARGE SCALE GENOMIC DNA]</scope>
    <source>
        <strain evidence="2 3">HB172195</strain>
    </source>
</reference>
<sequence length="63" mass="7004">MANEEKFKTGEEAPESGTYVFESYVNNSDAEKPDDDEGTVDLGKGERFPPTPSTNKAAYWVKQ</sequence>
<evidence type="ECO:0000313" key="2">
    <source>
        <dbReference type="EMBL" id="TLS36190.1"/>
    </source>
</evidence>
<evidence type="ECO:0000256" key="1">
    <source>
        <dbReference type="SAM" id="MobiDB-lite"/>
    </source>
</evidence>
<dbReference type="EMBL" id="SWLG01000012">
    <property type="protein sequence ID" value="TLS36190.1"/>
    <property type="molecule type" value="Genomic_DNA"/>
</dbReference>
<proteinExistence type="predicted"/>
<dbReference type="Proteomes" id="UP000308230">
    <property type="component" value="Unassembled WGS sequence"/>
</dbReference>
<dbReference type="RefSeq" id="WP_138127799.1">
    <property type="nucleotide sequence ID" value="NZ_SWLG01000012.1"/>
</dbReference>
<protein>
    <submittedName>
        <fullName evidence="2">YjzC family protein</fullName>
    </submittedName>
</protein>
<organism evidence="2 3">
    <name type="scientific">Exobacillus caeni</name>
    <dbReference type="NCBI Taxonomy" id="2574798"/>
    <lineage>
        <taxon>Bacteria</taxon>
        <taxon>Bacillati</taxon>
        <taxon>Bacillota</taxon>
        <taxon>Bacilli</taxon>
        <taxon>Bacillales</taxon>
        <taxon>Guptibacillaceae</taxon>
        <taxon>Exobacillus</taxon>
    </lineage>
</organism>
<dbReference type="AlphaFoldDB" id="A0A5R9F187"/>
<dbReference type="Pfam" id="PF14168">
    <property type="entry name" value="YjzC"/>
    <property type="match status" value="1"/>
</dbReference>
<dbReference type="OrthoDB" id="5521296at2"/>
<accession>A0A5R9F187</accession>
<feature type="region of interest" description="Disordered" evidence="1">
    <location>
        <begin position="25"/>
        <end position="63"/>
    </location>
</feature>
<comment type="caution">
    <text evidence="2">The sequence shown here is derived from an EMBL/GenBank/DDBJ whole genome shotgun (WGS) entry which is preliminary data.</text>
</comment>
<gene>
    <name evidence="2" type="ORF">FCL54_16270</name>
</gene>
<name>A0A5R9F187_9BACL</name>
<keyword evidence="3" id="KW-1185">Reference proteome</keyword>
<dbReference type="InterPro" id="IPR025549">
    <property type="entry name" value="YjzC"/>
</dbReference>